<dbReference type="AlphaFoldDB" id="A0A3E2VDM7"/>
<feature type="domain" description="PRD" evidence="2">
    <location>
        <begin position="171"/>
        <end position="283"/>
    </location>
</feature>
<keyword evidence="1" id="KW-0677">Repeat</keyword>
<dbReference type="SUPFAM" id="SSF50151">
    <property type="entry name" value="SacY-like RNA-binding domain"/>
    <property type="match status" value="1"/>
</dbReference>
<dbReference type="EMBL" id="QVEV01000070">
    <property type="protein sequence ID" value="RGC08715.1"/>
    <property type="molecule type" value="Genomic_DNA"/>
</dbReference>
<feature type="domain" description="PRD" evidence="2">
    <location>
        <begin position="64"/>
        <end position="169"/>
    </location>
</feature>
<proteinExistence type="predicted"/>
<comment type="caution">
    <text evidence="3">The sequence shown here is derived from an EMBL/GenBank/DDBJ whole genome shotgun (WGS) entry which is preliminary data.</text>
</comment>
<dbReference type="InterPro" id="IPR011608">
    <property type="entry name" value="PRD"/>
</dbReference>
<gene>
    <name evidence="3" type="ORF">DXA38_21745</name>
</gene>
<dbReference type="Pfam" id="PF00874">
    <property type="entry name" value="PRD"/>
    <property type="match status" value="2"/>
</dbReference>
<dbReference type="InterPro" id="IPR004341">
    <property type="entry name" value="CAT_RNA-bd_dom"/>
</dbReference>
<dbReference type="SMART" id="SM01061">
    <property type="entry name" value="CAT_RBD"/>
    <property type="match status" value="1"/>
</dbReference>
<reference evidence="3 4" key="1">
    <citation type="submission" date="2018-08" db="EMBL/GenBank/DDBJ databases">
        <title>A genome reference for cultivated species of the human gut microbiota.</title>
        <authorList>
            <person name="Zou Y."/>
            <person name="Xue W."/>
            <person name="Luo G."/>
        </authorList>
    </citation>
    <scope>NUCLEOTIDE SEQUENCE [LARGE SCALE GENOMIC DNA]</scope>
    <source>
        <strain evidence="3 4">OF01-2LB</strain>
    </source>
</reference>
<protein>
    <submittedName>
        <fullName evidence="3">PRD domain-containing protein</fullName>
    </submittedName>
</protein>
<accession>A0A3E2VDM7</accession>
<dbReference type="Gene3D" id="2.30.24.10">
    <property type="entry name" value="CAT RNA-binding domain"/>
    <property type="match status" value="1"/>
</dbReference>
<organism evidence="3 4">
    <name type="scientific">Clostridium innocuum</name>
    <dbReference type="NCBI Taxonomy" id="1522"/>
    <lineage>
        <taxon>Bacteria</taxon>
        <taxon>Bacillati</taxon>
        <taxon>Bacillota</taxon>
        <taxon>Clostridia</taxon>
        <taxon>Eubacteriales</taxon>
        <taxon>Clostridiaceae</taxon>
        <taxon>Clostridium</taxon>
    </lineage>
</organism>
<dbReference type="InterPro" id="IPR036650">
    <property type="entry name" value="CAT_RNA-bd_dom_sf"/>
</dbReference>
<dbReference type="InterPro" id="IPR050661">
    <property type="entry name" value="BglG_antiterminators"/>
</dbReference>
<evidence type="ECO:0000313" key="4">
    <source>
        <dbReference type="Proteomes" id="UP000260025"/>
    </source>
</evidence>
<dbReference type="PANTHER" id="PTHR30185">
    <property type="entry name" value="CRYPTIC BETA-GLUCOSIDE BGL OPERON ANTITERMINATOR"/>
    <property type="match status" value="1"/>
</dbReference>
<evidence type="ECO:0000256" key="1">
    <source>
        <dbReference type="ARBA" id="ARBA00022737"/>
    </source>
</evidence>
<dbReference type="Proteomes" id="UP000260025">
    <property type="component" value="Unassembled WGS sequence"/>
</dbReference>
<evidence type="ECO:0000313" key="3">
    <source>
        <dbReference type="EMBL" id="RGC08715.1"/>
    </source>
</evidence>
<dbReference type="Pfam" id="PF03123">
    <property type="entry name" value="CAT_RBD"/>
    <property type="match status" value="1"/>
</dbReference>
<name>A0A3E2VDM7_CLOIN</name>
<dbReference type="RefSeq" id="WP_117444984.1">
    <property type="nucleotide sequence ID" value="NZ_JAJFEN010000024.1"/>
</dbReference>
<dbReference type="SUPFAM" id="SSF63520">
    <property type="entry name" value="PTS-regulatory domain, PRD"/>
    <property type="match status" value="2"/>
</dbReference>
<dbReference type="Gene3D" id="1.10.1790.10">
    <property type="entry name" value="PRD domain"/>
    <property type="match status" value="2"/>
</dbReference>
<dbReference type="InterPro" id="IPR036634">
    <property type="entry name" value="PRD_sf"/>
</dbReference>
<dbReference type="GO" id="GO:0006355">
    <property type="term" value="P:regulation of DNA-templated transcription"/>
    <property type="evidence" value="ECO:0007669"/>
    <property type="project" value="InterPro"/>
</dbReference>
<dbReference type="OrthoDB" id="9813552at2"/>
<sequence length="283" mass="33387">MKITQILNNNVALVKRGGHEIIVVSKGIGVRKKKGQSIEEKDIEKLYILDSYDMLDHFSYLLAHSDAEDILLVQRIITEAENTLGITASDSLVLTLLDHIDYVIKRAEKQQFIKSPLYWDVKRFYPKYFDAGLIALQMIREQKKVQIPDDEAVALALHFINMVEEFNGNKDIRLKEINAISDIISIIEKHFRMVLDENSINYIRFFTHLQYFVQRIFEGHIFETKDNSFRLYKQISQTYPSEFEAVQKIKKYIKSQYRSDISHDEEVYLMIHLHRVTERLEIR</sequence>
<dbReference type="PANTHER" id="PTHR30185:SF15">
    <property type="entry name" value="CRYPTIC BETA-GLUCOSIDE BGL OPERON ANTITERMINATOR"/>
    <property type="match status" value="1"/>
</dbReference>
<dbReference type="GO" id="GO:0003723">
    <property type="term" value="F:RNA binding"/>
    <property type="evidence" value="ECO:0007669"/>
    <property type="project" value="InterPro"/>
</dbReference>
<dbReference type="PROSITE" id="PS51372">
    <property type="entry name" value="PRD_2"/>
    <property type="match status" value="2"/>
</dbReference>
<evidence type="ECO:0000259" key="2">
    <source>
        <dbReference type="PROSITE" id="PS51372"/>
    </source>
</evidence>